<gene>
    <name evidence="1" type="ORF">HPB50_026179</name>
</gene>
<protein>
    <submittedName>
        <fullName evidence="1">Uncharacterized protein</fullName>
    </submittedName>
</protein>
<name>A0ACB7RKV3_HYAAI</name>
<proteinExistence type="predicted"/>
<organism evidence="1 2">
    <name type="scientific">Hyalomma asiaticum</name>
    <name type="common">Tick</name>
    <dbReference type="NCBI Taxonomy" id="266040"/>
    <lineage>
        <taxon>Eukaryota</taxon>
        <taxon>Metazoa</taxon>
        <taxon>Ecdysozoa</taxon>
        <taxon>Arthropoda</taxon>
        <taxon>Chelicerata</taxon>
        <taxon>Arachnida</taxon>
        <taxon>Acari</taxon>
        <taxon>Parasitiformes</taxon>
        <taxon>Ixodida</taxon>
        <taxon>Ixodoidea</taxon>
        <taxon>Ixodidae</taxon>
        <taxon>Hyalomminae</taxon>
        <taxon>Hyalomma</taxon>
    </lineage>
</organism>
<dbReference type="Proteomes" id="UP000821845">
    <property type="component" value="Chromosome 9"/>
</dbReference>
<evidence type="ECO:0000313" key="1">
    <source>
        <dbReference type="EMBL" id="KAH6923278.1"/>
    </source>
</evidence>
<accession>A0ACB7RKV3</accession>
<evidence type="ECO:0000313" key="2">
    <source>
        <dbReference type="Proteomes" id="UP000821845"/>
    </source>
</evidence>
<comment type="caution">
    <text evidence="1">The sequence shown here is derived from an EMBL/GenBank/DDBJ whole genome shotgun (WGS) entry which is preliminary data.</text>
</comment>
<keyword evidence="2" id="KW-1185">Reference proteome</keyword>
<reference evidence="1" key="1">
    <citation type="submission" date="2020-05" db="EMBL/GenBank/DDBJ databases">
        <title>Large-scale comparative analyses of tick genomes elucidate their genetic diversity and vector capacities.</title>
        <authorList>
            <person name="Jia N."/>
            <person name="Wang J."/>
            <person name="Shi W."/>
            <person name="Du L."/>
            <person name="Sun Y."/>
            <person name="Zhan W."/>
            <person name="Jiang J."/>
            <person name="Wang Q."/>
            <person name="Zhang B."/>
            <person name="Ji P."/>
            <person name="Sakyi L.B."/>
            <person name="Cui X."/>
            <person name="Yuan T."/>
            <person name="Jiang B."/>
            <person name="Yang W."/>
            <person name="Lam T.T.-Y."/>
            <person name="Chang Q."/>
            <person name="Ding S."/>
            <person name="Wang X."/>
            <person name="Zhu J."/>
            <person name="Ruan X."/>
            <person name="Zhao L."/>
            <person name="Wei J."/>
            <person name="Que T."/>
            <person name="Du C."/>
            <person name="Cheng J."/>
            <person name="Dai P."/>
            <person name="Han X."/>
            <person name="Huang E."/>
            <person name="Gao Y."/>
            <person name="Liu J."/>
            <person name="Shao H."/>
            <person name="Ye R."/>
            <person name="Li L."/>
            <person name="Wei W."/>
            <person name="Wang X."/>
            <person name="Wang C."/>
            <person name="Yang T."/>
            <person name="Huo Q."/>
            <person name="Li W."/>
            <person name="Guo W."/>
            <person name="Chen H."/>
            <person name="Zhou L."/>
            <person name="Ni X."/>
            <person name="Tian J."/>
            <person name="Zhou Y."/>
            <person name="Sheng Y."/>
            <person name="Liu T."/>
            <person name="Pan Y."/>
            <person name="Xia L."/>
            <person name="Li J."/>
            <person name="Zhao F."/>
            <person name="Cao W."/>
        </authorList>
    </citation>
    <scope>NUCLEOTIDE SEQUENCE</scope>
    <source>
        <strain evidence="1">Hyas-2018</strain>
    </source>
</reference>
<dbReference type="EMBL" id="CM023489">
    <property type="protein sequence ID" value="KAH6923278.1"/>
    <property type="molecule type" value="Genomic_DNA"/>
</dbReference>
<sequence length="334" mass="38033">MPLPVTRAKRLRVIELSKQGKPLRAIAAEVGCSATTALRVVHAYRDEERIRDTSRPSWPRVTNDLTAVAAVVDEPLHGARLSCINSSRRRSLRPSEYSSWTVDQWQSVVFANKSTIYCKWDNSQHSWRPLQKWNDPFLVRQLREISWPFVNVWTFVTYEGIGPIHRVEGGSFTPDSYVDVVDGILMPFLHSVPFRDGGVLLQQDSMPTNSSSRVLQCLADHGITQMPWPPEFEGLNPIRNAWALLKERLRRHRLSDPSPDQLWALIKKEWDRLRDIPNLARTFYALLPEKMQEVVTSKGALVTATKGPFANSQCKDTKVDDENSDTDDGDSMIV</sequence>